<dbReference type="InterPro" id="IPR011737">
    <property type="entry name" value="CHP02206_TP0381"/>
</dbReference>
<keyword evidence="2 5" id="KW-0812">Transmembrane</keyword>
<keyword evidence="7" id="KW-1185">Reference proteome</keyword>
<reference evidence="6" key="1">
    <citation type="submission" date="2021-03" db="EMBL/GenBank/DDBJ databases">
        <title>Bacillus suaedae sp. nov., isolated from Suaeda aralocaspica.</title>
        <authorList>
            <person name="Lei R.F.R."/>
        </authorList>
    </citation>
    <scope>NUCLEOTIDE SEQUENCE</scope>
    <source>
        <strain evidence="6">YZJH907-2</strain>
    </source>
</reference>
<proteinExistence type="predicted"/>
<feature type="transmembrane region" description="Helical" evidence="5">
    <location>
        <begin position="208"/>
        <end position="230"/>
    </location>
</feature>
<evidence type="ECO:0000256" key="2">
    <source>
        <dbReference type="ARBA" id="ARBA00022692"/>
    </source>
</evidence>
<evidence type="ECO:0000256" key="4">
    <source>
        <dbReference type="ARBA" id="ARBA00023136"/>
    </source>
</evidence>
<evidence type="ECO:0000256" key="1">
    <source>
        <dbReference type="ARBA" id="ARBA00004141"/>
    </source>
</evidence>
<dbReference type="RefSeq" id="WP_210596378.1">
    <property type="nucleotide sequence ID" value="NZ_JAGKSQ010000002.1"/>
</dbReference>
<dbReference type="AlphaFoldDB" id="A0A940WZ04"/>
<feature type="transmembrane region" description="Helical" evidence="5">
    <location>
        <begin position="132"/>
        <end position="151"/>
    </location>
</feature>
<feature type="transmembrane region" description="Helical" evidence="5">
    <location>
        <begin position="75"/>
        <end position="95"/>
    </location>
</feature>
<dbReference type="Proteomes" id="UP000678228">
    <property type="component" value="Unassembled WGS sequence"/>
</dbReference>
<dbReference type="GO" id="GO:0016020">
    <property type="term" value="C:membrane"/>
    <property type="evidence" value="ECO:0007669"/>
    <property type="project" value="UniProtKB-SubCell"/>
</dbReference>
<dbReference type="InterPro" id="IPR000832">
    <property type="entry name" value="GPCR_2_secretin-like"/>
</dbReference>
<dbReference type="PRINTS" id="PR00249">
    <property type="entry name" value="GPCRSECRETIN"/>
</dbReference>
<dbReference type="GO" id="GO:0004930">
    <property type="term" value="F:G protein-coupled receptor activity"/>
    <property type="evidence" value="ECO:0007669"/>
    <property type="project" value="InterPro"/>
</dbReference>
<dbReference type="EMBL" id="JAGKSQ010000002">
    <property type="protein sequence ID" value="MBP3950694.1"/>
    <property type="molecule type" value="Genomic_DNA"/>
</dbReference>
<evidence type="ECO:0000256" key="5">
    <source>
        <dbReference type="SAM" id="Phobius"/>
    </source>
</evidence>
<protein>
    <submittedName>
        <fullName evidence="6">TIGR02206 family membrane protein</fullName>
    </submittedName>
</protein>
<sequence length="237" mass="27622">MLELIEKDAYMEPALFLSTAHLYSILAFVVLVGLLYYFRQSSLTKRYARSLLIASLVLSEFGLITWSIWIGNWDIRYNLPLQLCTISLYLCVYMLITKNRTVFEVVYFFGLSGALQALLTPDLFYTFPHFRFIHFFIAHFSIVLSILYMVWIEQFHITFRSFIKSFITLNAIALIAIIVNFITGANYMFLARKPTNASLIDFLGPYPWYILSLELIALIMFGILYIPFYFKKKSGGY</sequence>
<name>A0A940WZ04_9BACI</name>
<accession>A0A940WZ04</accession>
<feature type="transmembrane region" description="Helical" evidence="5">
    <location>
        <begin position="20"/>
        <end position="38"/>
    </location>
</feature>
<feature type="transmembrane region" description="Helical" evidence="5">
    <location>
        <begin position="102"/>
        <end position="120"/>
    </location>
</feature>
<dbReference type="Pfam" id="PF14808">
    <property type="entry name" value="TMEM164"/>
    <property type="match status" value="1"/>
</dbReference>
<keyword evidence="4 5" id="KW-0472">Membrane</keyword>
<organism evidence="6 7">
    <name type="scientific">Halalkalibacter suaedae</name>
    <dbReference type="NCBI Taxonomy" id="2822140"/>
    <lineage>
        <taxon>Bacteria</taxon>
        <taxon>Bacillati</taxon>
        <taxon>Bacillota</taxon>
        <taxon>Bacilli</taxon>
        <taxon>Bacillales</taxon>
        <taxon>Bacillaceae</taxon>
        <taxon>Halalkalibacter</taxon>
    </lineage>
</organism>
<evidence type="ECO:0000256" key="3">
    <source>
        <dbReference type="ARBA" id="ARBA00022989"/>
    </source>
</evidence>
<feature type="transmembrane region" description="Helical" evidence="5">
    <location>
        <begin position="50"/>
        <end position="69"/>
    </location>
</feature>
<evidence type="ECO:0000313" key="6">
    <source>
        <dbReference type="EMBL" id="MBP3950694.1"/>
    </source>
</evidence>
<comment type="caution">
    <text evidence="6">The sequence shown here is derived from an EMBL/GenBank/DDBJ whole genome shotgun (WGS) entry which is preliminary data.</text>
</comment>
<comment type="subcellular location">
    <subcellularLocation>
        <location evidence="1">Membrane</location>
        <topology evidence="1">Multi-pass membrane protein</topology>
    </subcellularLocation>
</comment>
<keyword evidence="3 5" id="KW-1133">Transmembrane helix</keyword>
<gene>
    <name evidence="6" type="ORF">J7W16_06070</name>
</gene>
<feature type="transmembrane region" description="Helical" evidence="5">
    <location>
        <begin position="163"/>
        <end position="188"/>
    </location>
</feature>
<dbReference type="NCBIfam" id="TIGR02206">
    <property type="entry name" value="intg_mem_TP0381"/>
    <property type="match status" value="1"/>
</dbReference>
<evidence type="ECO:0000313" key="7">
    <source>
        <dbReference type="Proteomes" id="UP000678228"/>
    </source>
</evidence>